<evidence type="ECO:0000256" key="1">
    <source>
        <dbReference type="SAM" id="Phobius"/>
    </source>
</evidence>
<comment type="caution">
    <text evidence="4">The sequence shown here is derived from an EMBL/GenBank/DDBJ whole genome shotgun (WGS) entry which is preliminary data.</text>
</comment>
<feature type="domain" description="Lnb N-terminal periplasmic" evidence="2">
    <location>
        <begin position="30"/>
        <end position="174"/>
    </location>
</feature>
<accession>A0A5J4S4Q7</accession>
<feature type="transmembrane region" description="Helical" evidence="1">
    <location>
        <begin position="325"/>
        <end position="345"/>
    </location>
</feature>
<sequence length="405" mass="46479">MRKKYVKQFLIIVIGLWTFSVDAVAQNLASTDVDADSIRLSLLTCAPGKKEIYSLFGHTAVRYEYPKKHIDLVFNYGIFDFDAPHFIWRFVKGETDYWLGVTEYQHFVAEYVYYNRSVWQQTLNLTSGEKRELAELLVENARPENRIYRYSFLYDNCATRPRDKIEECLNGKIHYVGSDKGRTFRDIIYEHTSANEWARFGMNFCLGPEVDKQIDDRQKMFAPLYLMSYFASATITNNDGGDERPLVSGTSTLVEEEKTDDSGGFPLSPLQTALLLLFIVACITAFGLKKQKHIWGVDVLLFAAAGICGCLVAFLTFFSEHPAVSPNYLIFVFHPLHILCLPFVIRREIKGQRSLYHLLNIVVLTLFMLFWVIIPQRINLAILPLGLCLLLRSANNLILSYKKAK</sequence>
<feature type="domain" description="Lnb-like transmembrane" evidence="3">
    <location>
        <begin position="265"/>
        <end position="403"/>
    </location>
</feature>
<evidence type="ECO:0000313" key="4">
    <source>
        <dbReference type="EMBL" id="KAA6340485.1"/>
    </source>
</evidence>
<keyword evidence="1" id="KW-1133">Transmembrane helix</keyword>
<feature type="transmembrane region" description="Helical" evidence="1">
    <location>
        <begin position="300"/>
        <end position="319"/>
    </location>
</feature>
<proteinExistence type="predicted"/>
<dbReference type="InterPro" id="IPR057436">
    <property type="entry name" value="5TMH_Lnb"/>
</dbReference>
<gene>
    <name evidence="4" type="ORF">EZS27_011653</name>
</gene>
<dbReference type="Pfam" id="PF25221">
    <property type="entry name" value="5TMH_Lnb"/>
    <property type="match status" value="1"/>
</dbReference>
<dbReference type="EMBL" id="SNRY01000457">
    <property type="protein sequence ID" value="KAA6340485.1"/>
    <property type="molecule type" value="Genomic_DNA"/>
</dbReference>
<keyword evidence="1" id="KW-0812">Transmembrane</keyword>
<feature type="transmembrane region" description="Helical" evidence="1">
    <location>
        <begin position="380"/>
        <end position="399"/>
    </location>
</feature>
<dbReference type="AlphaFoldDB" id="A0A5J4S4Q7"/>
<organism evidence="4">
    <name type="scientific">termite gut metagenome</name>
    <dbReference type="NCBI Taxonomy" id="433724"/>
    <lineage>
        <taxon>unclassified sequences</taxon>
        <taxon>metagenomes</taxon>
        <taxon>organismal metagenomes</taxon>
    </lineage>
</organism>
<name>A0A5J4S4Q7_9ZZZZ</name>
<dbReference type="Pfam" id="PF13387">
    <property type="entry name" value="Lnb_N"/>
    <property type="match status" value="1"/>
</dbReference>
<reference evidence="4" key="1">
    <citation type="submission" date="2019-03" db="EMBL/GenBank/DDBJ databases">
        <title>Single cell metagenomics reveals metabolic interactions within the superorganism composed of flagellate Streblomastix strix and complex community of Bacteroidetes bacteria on its surface.</title>
        <authorList>
            <person name="Treitli S.C."/>
            <person name="Kolisko M."/>
            <person name="Husnik F."/>
            <person name="Keeling P."/>
            <person name="Hampl V."/>
        </authorList>
    </citation>
    <scope>NUCLEOTIDE SEQUENCE</scope>
    <source>
        <strain evidence="4">STM</strain>
    </source>
</reference>
<protein>
    <submittedName>
        <fullName evidence="4">Uncharacterized protein</fullName>
    </submittedName>
</protein>
<evidence type="ECO:0000259" key="3">
    <source>
        <dbReference type="Pfam" id="PF25221"/>
    </source>
</evidence>
<dbReference type="InterPro" id="IPR025178">
    <property type="entry name" value="Lnb_N"/>
</dbReference>
<evidence type="ECO:0000259" key="2">
    <source>
        <dbReference type="Pfam" id="PF13387"/>
    </source>
</evidence>
<keyword evidence="1" id="KW-0472">Membrane</keyword>
<feature type="transmembrane region" description="Helical" evidence="1">
    <location>
        <begin position="270"/>
        <end position="288"/>
    </location>
</feature>
<feature type="transmembrane region" description="Helical" evidence="1">
    <location>
        <begin position="357"/>
        <end position="374"/>
    </location>
</feature>